<feature type="active site" description="Nucleophile" evidence="4">
    <location>
        <position position="64"/>
    </location>
</feature>
<comment type="caution">
    <text evidence="7">The sequence shown here is derived from an EMBL/GenBank/DDBJ whole genome shotgun (WGS) entry which is preliminary data.</text>
</comment>
<feature type="short sequence motif" description="DGA/G" evidence="4">
    <location>
        <begin position="232"/>
        <end position="234"/>
    </location>
</feature>
<dbReference type="AlphaFoldDB" id="A0A9X3N574"/>
<dbReference type="SUPFAM" id="SSF52151">
    <property type="entry name" value="FabD/lysophospholipase-like"/>
    <property type="match status" value="1"/>
</dbReference>
<evidence type="ECO:0000256" key="5">
    <source>
        <dbReference type="SAM" id="MobiDB-lite"/>
    </source>
</evidence>
<protein>
    <submittedName>
        <fullName evidence="7">Patatin-like phospholipase family protein</fullName>
    </submittedName>
</protein>
<dbReference type="Proteomes" id="UP001147653">
    <property type="component" value="Unassembled WGS sequence"/>
</dbReference>
<evidence type="ECO:0000256" key="1">
    <source>
        <dbReference type="ARBA" id="ARBA00022801"/>
    </source>
</evidence>
<keyword evidence="1 4" id="KW-0378">Hydrolase</keyword>
<keyword evidence="8" id="KW-1185">Reference proteome</keyword>
<name>A0A9X3N574_9ACTN</name>
<accession>A0A9X3N574</accession>
<dbReference type="PANTHER" id="PTHR14226:SF78">
    <property type="entry name" value="SLR0060 PROTEIN"/>
    <property type="match status" value="1"/>
</dbReference>
<keyword evidence="2 4" id="KW-0442">Lipid degradation</keyword>
<feature type="domain" description="PNPLA" evidence="6">
    <location>
        <begin position="29"/>
        <end position="245"/>
    </location>
</feature>
<sequence length="384" mass="41786">MPAAPARAMPVREIPTDSGLDPDSGSGLCLSGGGYRAMLFHLGTLWRLNEAGRLRGLDRISSVSGGSITAGTLGLRWSKLDWQADVATNLVAEVVEPVRELARHTIDVRSVLSGLLPFDTIGGEIAKAYRKHLFGDATLQALPDAGAPRFVLCATNLESGVLFRFSRPYIADWRVGMIPDPDTSLADAVAASSAFPPVLSPFTLDLSDAQWETVEGNDLATPDYRGKIALTDGGVYDNMGLETVWKVCRTVLVSDAGGQMAADDAPPSLWPTQMLRVLAVIDNQVRDLRKRWTVDSYVRQQREGAYWGIRSLVRDYGLPDPIVDPPDAAVLALAEVPTRLAELPDETQERLINWGYAICDTALRRWVDPQIPRPAQLPYPSAGI</sequence>
<dbReference type="PROSITE" id="PS51635">
    <property type="entry name" value="PNPLA"/>
    <property type="match status" value="1"/>
</dbReference>
<feature type="active site" description="Proton acceptor" evidence="4">
    <location>
        <position position="232"/>
    </location>
</feature>
<dbReference type="PANTHER" id="PTHR14226">
    <property type="entry name" value="NEUROPATHY TARGET ESTERASE/SWISS CHEESE D.MELANOGASTER"/>
    <property type="match status" value="1"/>
</dbReference>
<dbReference type="RefSeq" id="WP_270024173.1">
    <property type="nucleotide sequence ID" value="NZ_JAPDDP010000007.1"/>
</dbReference>
<dbReference type="InterPro" id="IPR002641">
    <property type="entry name" value="PNPLA_dom"/>
</dbReference>
<gene>
    <name evidence="7" type="ORF">OJ997_06125</name>
</gene>
<organism evidence="7 8">
    <name type="scientific">Solirubrobacter phytolaccae</name>
    <dbReference type="NCBI Taxonomy" id="1404360"/>
    <lineage>
        <taxon>Bacteria</taxon>
        <taxon>Bacillati</taxon>
        <taxon>Actinomycetota</taxon>
        <taxon>Thermoleophilia</taxon>
        <taxon>Solirubrobacterales</taxon>
        <taxon>Solirubrobacteraceae</taxon>
        <taxon>Solirubrobacter</taxon>
    </lineage>
</organism>
<evidence type="ECO:0000256" key="2">
    <source>
        <dbReference type="ARBA" id="ARBA00022963"/>
    </source>
</evidence>
<evidence type="ECO:0000256" key="4">
    <source>
        <dbReference type="PROSITE-ProRule" id="PRU01161"/>
    </source>
</evidence>
<dbReference type="Pfam" id="PF01734">
    <property type="entry name" value="Patatin"/>
    <property type="match status" value="1"/>
</dbReference>
<comment type="caution">
    <text evidence="4">Lacks conserved residue(s) required for the propagation of feature annotation.</text>
</comment>
<reference evidence="7" key="1">
    <citation type="submission" date="2022-10" db="EMBL/GenBank/DDBJ databases">
        <title>The WGS of Solirubrobacter phytolaccae KCTC 29190.</title>
        <authorList>
            <person name="Jiang Z."/>
        </authorList>
    </citation>
    <scope>NUCLEOTIDE SEQUENCE</scope>
    <source>
        <strain evidence="7">KCTC 29190</strain>
    </source>
</reference>
<keyword evidence="3 4" id="KW-0443">Lipid metabolism</keyword>
<evidence type="ECO:0000313" key="7">
    <source>
        <dbReference type="EMBL" id="MDA0179864.1"/>
    </source>
</evidence>
<dbReference type="InterPro" id="IPR050301">
    <property type="entry name" value="NTE"/>
</dbReference>
<dbReference type="GO" id="GO:0016042">
    <property type="term" value="P:lipid catabolic process"/>
    <property type="evidence" value="ECO:0007669"/>
    <property type="project" value="UniProtKB-UniRule"/>
</dbReference>
<proteinExistence type="predicted"/>
<dbReference type="EMBL" id="JAPDDP010000007">
    <property type="protein sequence ID" value="MDA0179864.1"/>
    <property type="molecule type" value="Genomic_DNA"/>
</dbReference>
<evidence type="ECO:0000313" key="8">
    <source>
        <dbReference type="Proteomes" id="UP001147653"/>
    </source>
</evidence>
<dbReference type="InterPro" id="IPR016035">
    <property type="entry name" value="Acyl_Trfase/lysoPLipase"/>
</dbReference>
<evidence type="ECO:0000256" key="3">
    <source>
        <dbReference type="ARBA" id="ARBA00023098"/>
    </source>
</evidence>
<dbReference type="Gene3D" id="3.40.1090.10">
    <property type="entry name" value="Cytosolic phospholipase A2 catalytic domain"/>
    <property type="match status" value="2"/>
</dbReference>
<dbReference type="GO" id="GO:0016787">
    <property type="term" value="F:hydrolase activity"/>
    <property type="evidence" value="ECO:0007669"/>
    <property type="project" value="UniProtKB-UniRule"/>
</dbReference>
<feature type="region of interest" description="Disordered" evidence="5">
    <location>
        <begin position="1"/>
        <end position="23"/>
    </location>
</feature>
<evidence type="ECO:0000259" key="6">
    <source>
        <dbReference type="PROSITE" id="PS51635"/>
    </source>
</evidence>